<protein>
    <submittedName>
        <fullName evidence="2">Uncharacterized protein</fullName>
    </submittedName>
</protein>
<accession>A0A4D4N595</accession>
<sequence>MSTASRLAAVRLDPPPSYFASGRVVETGFDLVAAGPGKRHERLGADRRAACAEELHRAGERAHLRPQPGGQHLVELGQRPERGVAGAGDRATRTDEQRDRGGGRLLVVEKQWRREEQPRAQGARLG</sequence>
<dbReference type="GeneID" id="99614676"/>
<evidence type="ECO:0000313" key="2">
    <source>
        <dbReference type="EMBL" id="GDY79630.1"/>
    </source>
</evidence>
<reference evidence="2 3" key="1">
    <citation type="submission" date="2019-04" db="EMBL/GenBank/DDBJ databases">
        <title>Draft genome sequences of Streptomyces avermitilis ATCC 31267.</title>
        <authorList>
            <person name="Komaki H."/>
            <person name="Tamura T."/>
            <person name="Hosoyama A."/>
        </authorList>
    </citation>
    <scope>NUCLEOTIDE SEQUENCE [LARGE SCALE GENOMIC DNA]</scope>
    <source>
        <strain evidence="2 3">ATCC 31267</strain>
    </source>
</reference>
<feature type="region of interest" description="Disordered" evidence="1">
    <location>
        <begin position="61"/>
        <end position="126"/>
    </location>
</feature>
<proteinExistence type="predicted"/>
<dbReference type="STRING" id="33903.AQJ43_31840"/>
<dbReference type="EMBL" id="BJHY01000002">
    <property type="protein sequence ID" value="GDY79630.1"/>
    <property type="molecule type" value="Genomic_DNA"/>
</dbReference>
<evidence type="ECO:0000313" key="3">
    <source>
        <dbReference type="Proteomes" id="UP000299211"/>
    </source>
</evidence>
<name>A0A4D4N595_STRAX</name>
<gene>
    <name evidence="2" type="ORF">SAV31267_091150</name>
</gene>
<dbReference type="RefSeq" id="WP_037651128.1">
    <property type="nucleotide sequence ID" value="NZ_BAABTN010000057.1"/>
</dbReference>
<organism evidence="2 3">
    <name type="scientific">Streptomyces avermitilis</name>
    <dbReference type="NCBI Taxonomy" id="33903"/>
    <lineage>
        <taxon>Bacteria</taxon>
        <taxon>Bacillati</taxon>
        <taxon>Actinomycetota</taxon>
        <taxon>Actinomycetes</taxon>
        <taxon>Kitasatosporales</taxon>
        <taxon>Streptomycetaceae</taxon>
        <taxon>Streptomyces</taxon>
    </lineage>
</organism>
<dbReference type="AlphaFoldDB" id="A0A4D4N595"/>
<dbReference type="Proteomes" id="UP000299211">
    <property type="component" value="Unassembled WGS sequence"/>
</dbReference>
<evidence type="ECO:0000256" key="1">
    <source>
        <dbReference type="SAM" id="MobiDB-lite"/>
    </source>
</evidence>
<feature type="compositionally biased region" description="Basic and acidic residues" evidence="1">
    <location>
        <begin position="90"/>
        <end position="102"/>
    </location>
</feature>
<comment type="caution">
    <text evidence="2">The sequence shown here is derived from an EMBL/GenBank/DDBJ whole genome shotgun (WGS) entry which is preliminary data.</text>
</comment>